<comment type="caution">
    <text evidence="2">The sequence shown here is derived from an EMBL/GenBank/DDBJ whole genome shotgun (WGS) entry which is preliminary data.</text>
</comment>
<dbReference type="Gene3D" id="3.30.200.20">
    <property type="entry name" value="Phosphorylase Kinase, domain 1"/>
    <property type="match status" value="1"/>
</dbReference>
<dbReference type="GO" id="GO:0004672">
    <property type="term" value="F:protein kinase activity"/>
    <property type="evidence" value="ECO:0007669"/>
    <property type="project" value="InterPro"/>
</dbReference>
<reference evidence="3" key="1">
    <citation type="journal article" date="2023" name="Mol. Phylogenet. Evol.">
        <title>Genome-scale phylogeny and comparative genomics of the fungal order Sordariales.</title>
        <authorList>
            <person name="Hensen N."/>
            <person name="Bonometti L."/>
            <person name="Westerberg I."/>
            <person name="Brannstrom I.O."/>
            <person name="Guillou S."/>
            <person name="Cros-Aarteil S."/>
            <person name="Calhoun S."/>
            <person name="Haridas S."/>
            <person name="Kuo A."/>
            <person name="Mondo S."/>
            <person name="Pangilinan J."/>
            <person name="Riley R."/>
            <person name="LaButti K."/>
            <person name="Andreopoulos B."/>
            <person name="Lipzen A."/>
            <person name="Chen C."/>
            <person name="Yan M."/>
            <person name="Daum C."/>
            <person name="Ng V."/>
            <person name="Clum A."/>
            <person name="Steindorff A."/>
            <person name="Ohm R.A."/>
            <person name="Martin F."/>
            <person name="Silar P."/>
            <person name="Natvig D.O."/>
            <person name="Lalanne C."/>
            <person name="Gautier V."/>
            <person name="Ament-Velasquez S.L."/>
            <person name="Kruys A."/>
            <person name="Hutchinson M.I."/>
            <person name="Powell A.J."/>
            <person name="Barry K."/>
            <person name="Miller A.N."/>
            <person name="Grigoriev I.V."/>
            <person name="Debuchy R."/>
            <person name="Gladieux P."/>
            <person name="Hiltunen Thoren M."/>
            <person name="Johannesson H."/>
        </authorList>
    </citation>
    <scope>NUCLEOTIDE SEQUENCE [LARGE SCALE GENOMIC DNA]</scope>
    <source>
        <strain evidence="3">CBS 340.73</strain>
    </source>
</reference>
<sequence>MSIHHLEEISSGCGNRVSLSIRWNSARLVVHLDPSPVGNMMEDSLTEQYNAACIAEDYDEEEAMSHQILDAIVEAGRPTFDQLASPPALGSSTSSDLHSLLFPEEYSFRFRTLNNRTELTLRDGQSHGTASDIAPQNGWALEPSEHPFHLRIGDDTNLPKFSTKDICVLQKLLGDGYIARVLVGGQEMCSKVGDDLRADSAQRELSTLLKISTSQYAGILRVPKLLGLVQTPDDGRVIGFLEEYIPSSDAPGLSSLGDIETALSIAEVRRKKWASQVQETVHLLHQIGVTWGDGKASNVLINCDTDDAWIVDFGGGWTDGWVEPELSGTVEGDELAVKKILEFLEV</sequence>
<dbReference type="EMBL" id="MU853869">
    <property type="protein sequence ID" value="KAK3936889.1"/>
    <property type="molecule type" value="Genomic_DNA"/>
</dbReference>
<dbReference type="InterPro" id="IPR011009">
    <property type="entry name" value="Kinase-like_dom_sf"/>
</dbReference>
<organism evidence="2 3">
    <name type="scientific">Diplogelasinospora grovesii</name>
    <dbReference type="NCBI Taxonomy" id="303347"/>
    <lineage>
        <taxon>Eukaryota</taxon>
        <taxon>Fungi</taxon>
        <taxon>Dikarya</taxon>
        <taxon>Ascomycota</taxon>
        <taxon>Pezizomycotina</taxon>
        <taxon>Sordariomycetes</taxon>
        <taxon>Sordariomycetidae</taxon>
        <taxon>Sordariales</taxon>
        <taxon>Diplogelasinosporaceae</taxon>
        <taxon>Diplogelasinospora</taxon>
    </lineage>
</organism>
<dbReference type="InterPro" id="IPR000719">
    <property type="entry name" value="Prot_kinase_dom"/>
</dbReference>
<dbReference type="PROSITE" id="PS50011">
    <property type="entry name" value="PROTEIN_KINASE_DOM"/>
    <property type="match status" value="1"/>
</dbReference>
<proteinExistence type="predicted"/>
<dbReference type="Gene3D" id="1.10.510.10">
    <property type="entry name" value="Transferase(Phosphotransferase) domain 1"/>
    <property type="match status" value="1"/>
</dbReference>
<name>A0AAN6S1D0_9PEZI</name>
<keyword evidence="3" id="KW-1185">Reference proteome</keyword>
<protein>
    <recommendedName>
        <fullName evidence="1">Protein kinase domain-containing protein</fullName>
    </recommendedName>
</protein>
<accession>A0AAN6S1D0</accession>
<gene>
    <name evidence="2" type="ORF">QBC46DRAFT_393995</name>
</gene>
<dbReference type="AlphaFoldDB" id="A0AAN6S1D0"/>
<dbReference type="GO" id="GO:0005524">
    <property type="term" value="F:ATP binding"/>
    <property type="evidence" value="ECO:0007669"/>
    <property type="project" value="InterPro"/>
</dbReference>
<dbReference type="SUPFAM" id="SSF56112">
    <property type="entry name" value="Protein kinase-like (PK-like)"/>
    <property type="match status" value="1"/>
</dbReference>
<evidence type="ECO:0000313" key="3">
    <source>
        <dbReference type="Proteomes" id="UP001303473"/>
    </source>
</evidence>
<dbReference type="Proteomes" id="UP001303473">
    <property type="component" value="Unassembled WGS sequence"/>
</dbReference>
<feature type="domain" description="Protein kinase" evidence="1">
    <location>
        <begin position="167"/>
        <end position="346"/>
    </location>
</feature>
<evidence type="ECO:0000313" key="2">
    <source>
        <dbReference type="EMBL" id="KAK3936889.1"/>
    </source>
</evidence>
<evidence type="ECO:0000259" key="1">
    <source>
        <dbReference type="PROSITE" id="PS50011"/>
    </source>
</evidence>